<feature type="compositionally biased region" description="Polar residues" evidence="1">
    <location>
        <begin position="39"/>
        <end position="49"/>
    </location>
</feature>
<reference evidence="2 3" key="1">
    <citation type="submission" date="2021-02" db="EMBL/GenBank/DDBJ databases">
        <title>Leishmania (Mundinia) enrietti genome sequencing and assembly.</title>
        <authorList>
            <person name="Almutairi H."/>
            <person name="Gatherer D."/>
        </authorList>
    </citation>
    <scope>NUCLEOTIDE SEQUENCE [LARGE SCALE GENOMIC DNA]</scope>
    <source>
        <strain evidence="2">CUR178</strain>
    </source>
</reference>
<dbReference type="EMBL" id="JAFHKP010000022">
    <property type="protein sequence ID" value="KAG5479641.1"/>
    <property type="molecule type" value="Genomic_DNA"/>
</dbReference>
<sequence length="255" mass="28082">MGWFRVPVFEATVASGTATEQEPVAAAERESKHQRQEPEMNSPTSSTEAEQLNLLVAGARLDDTEAQDMARFLGSNKRHTYADGVLSCAVYTFSGLQHIHGQSNALTLLTMWTVGTTFLVDVAERKYLQEFLQGTLRAAEATSEAEQPVLRNQPPHNTTATSMPGEAAAAPAMSAASCTLPSGMKKPAPKDMGKLAEQQRKVFLTQAVASWVWMLASFHQFKVHKRLKWCGYSSWMGLGCAGYYTTRHLYNLLVH</sequence>
<feature type="region of interest" description="Disordered" evidence="1">
    <location>
        <begin position="17"/>
        <end position="49"/>
    </location>
</feature>
<name>A0A836GQV5_LEIEN</name>
<comment type="caution">
    <text evidence="2">The sequence shown here is derived from an EMBL/GenBank/DDBJ whole genome shotgun (WGS) entry which is preliminary data.</text>
</comment>
<evidence type="ECO:0000313" key="3">
    <source>
        <dbReference type="Proteomes" id="UP000674179"/>
    </source>
</evidence>
<dbReference type="OrthoDB" id="239465at2759"/>
<dbReference type="GeneID" id="94170647"/>
<proteinExistence type="predicted"/>
<organism evidence="2 3">
    <name type="scientific">Leishmania enriettii</name>
    <dbReference type="NCBI Taxonomy" id="5663"/>
    <lineage>
        <taxon>Eukaryota</taxon>
        <taxon>Discoba</taxon>
        <taxon>Euglenozoa</taxon>
        <taxon>Kinetoplastea</taxon>
        <taxon>Metakinetoplastina</taxon>
        <taxon>Trypanosomatida</taxon>
        <taxon>Trypanosomatidae</taxon>
        <taxon>Leishmaniinae</taxon>
        <taxon>Leishmania</taxon>
    </lineage>
</organism>
<dbReference type="RefSeq" id="XP_067693170.1">
    <property type="nucleotide sequence ID" value="XM_067835137.1"/>
</dbReference>
<accession>A0A836GQV5</accession>
<evidence type="ECO:0000313" key="2">
    <source>
        <dbReference type="EMBL" id="KAG5479641.1"/>
    </source>
</evidence>
<feature type="compositionally biased region" description="Basic and acidic residues" evidence="1">
    <location>
        <begin position="27"/>
        <end position="38"/>
    </location>
</feature>
<protein>
    <submittedName>
        <fullName evidence="2">Uncharacterized protein</fullName>
    </submittedName>
</protein>
<keyword evidence="3" id="KW-1185">Reference proteome</keyword>
<feature type="region of interest" description="Disordered" evidence="1">
    <location>
        <begin position="142"/>
        <end position="163"/>
    </location>
</feature>
<dbReference type="Proteomes" id="UP000674179">
    <property type="component" value="Chromosome 22"/>
</dbReference>
<dbReference type="KEGG" id="lenr:94170647"/>
<evidence type="ECO:0000256" key="1">
    <source>
        <dbReference type="SAM" id="MobiDB-lite"/>
    </source>
</evidence>
<gene>
    <name evidence="2" type="ORF">CUR178_03403</name>
</gene>
<dbReference type="AlphaFoldDB" id="A0A836GQV5"/>